<dbReference type="InterPro" id="IPR016181">
    <property type="entry name" value="Acyl_CoA_acyltransferase"/>
</dbReference>
<dbReference type="InterPro" id="IPR032875">
    <property type="entry name" value="Succ_CoA_lig_flav_dom"/>
</dbReference>
<dbReference type="Gene3D" id="3.40.50.261">
    <property type="entry name" value="Succinyl-CoA synthetase domains"/>
    <property type="match status" value="2"/>
</dbReference>
<dbReference type="SMART" id="SM00881">
    <property type="entry name" value="CoA_binding"/>
    <property type="match status" value="1"/>
</dbReference>
<evidence type="ECO:0000256" key="3">
    <source>
        <dbReference type="ARBA" id="ARBA00022741"/>
    </source>
</evidence>
<keyword evidence="1" id="KW-0816">Tricarboxylic acid cycle</keyword>
<dbReference type="EMBL" id="JBHOMY010000022">
    <property type="protein sequence ID" value="MFC1456652.1"/>
    <property type="molecule type" value="Genomic_DNA"/>
</dbReference>
<dbReference type="InterPro" id="IPR013815">
    <property type="entry name" value="ATP_grasp_subdomain_1"/>
</dbReference>
<dbReference type="Pfam" id="PF19045">
    <property type="entry name" value="Ligase_CoA_2"/>
    <property type="match status" value="1"/>
</dbReference>
<dbReference type="Proteomes" id="UP001593940">
    <property type="component" value="Unassembled WGS sequence"/>
</dbReference>
<dbReference type="Pfam" id="PF13607">
    <property type="entry name" value="Succ_CoA_lig"/>
    <property type="match status" value="1"/>
</dbReference>
<dbReference type="Gene3D" id="3.40.50.720">
    <property type="entry name" value="NAD(P)-binding Rossmann-like Domain"/>
    <property type="match status" value="1"/>
</dbReference>
<keyword evidence="2 6" id="KW-0436">Ligase</keyword>
<dbReference type="Gene3D" id="3.30.1490.20">
    <property type="entry name" value="ATP-grasp fold, A domain"/>
    <property type="match status" value="1"/>
</dbReference>
<dbReference type="RefSeq" id="WP_377029345.1">
    <property type="nucleotide sequence ID" value="NZ_JBHOMY010000022.1"/>
</dbReference>
<proteinExistence type="predicted"/>
<dbReference type="InterPro" id="IPR003781">
    <property type="entry name" value="CoA-bd"/>
</dbReference>
<protein>
    <submittedName>
        <fullName evidence="6">Bifunctional acetate--CoA ligase family protein/GNAT family N-acetyltransferase</fullName>
    </submittedName>
</protein>
<dbReference type="InterPro" id="IPR043938">
    <property type="entry name" value="Ligase_CoA_dom"/>
</dbReference>
<dbReference type="PROSITE" id="PS51186">
    <property type="entry name" value="GNAT"/>
    <property type="match status" value="1"/>
</dbReference>
<dbReference type="InterPro" id="IPR051538">
    <property type="entry name" value="Acyl-CoA_Synth/Transferase"/>
</dbReference>
<evidence type="ECO:0000256" key="4">
    <source>
        <dbReference type="ARBA" id="ARBA00022840"/>
    </source>
</evidence>
<dbReference type="PANTHER" id="PTHR43334">
    <property type="entry name" value="ACETATE--COA LIGASE [ADP-FORMING]"/>
    <property type="match status" value="1"/>
</dbReference>
<evidence type="ECO:0000256" key="2">
    <source>
        <dbReference type="ARBA" id="ARBA00022598"/>
    </source>
</evidence>
<reference evidence="6 7" key="1">
    <citation type="submission" date="2024-09" db="EMBL/GenBank/DDBJ databases">
        <title>Nodulacao em especies de Leguminosae Basais da Amazonia e Caracterizacao dos Rizobios e Bacterias Associadas aos Nodulos.</title>
        <authorList>
            <person name="Jambeiro I.C.A."/>
            <person name="Lopes I.S."/>
            <person name="Aguiar E.R.G.R."/>
            <person name="Santos A.F.J."/>
            <person name="Dos Santos J.M.F."/>
            <person name="Gross E."/>
        </authorList>
    </citation>
    <scope>NUCLEOTIDE SEQUENCE [LARGE SCALE GENOMIC DNA]</scope>
    <source>
        <strain evidence="6 7">BRUESC1165</strain>
    </source>
</reference>
<dbReference type="GO" id="GO:0016874">
    <property type="term" value="F:ligase activity"/>
    <property type="evidence" value="ECO:0007669"/>
    <property type="project" value="UniProtKB-KW"/>
</dbReference>
<name>A0ABV6Y5X0_9HYPH</name>
<organism evidence="6 7">
    <name type="scientific">Microvirga arabica</name>
    <dbReference type="NCBI Taxonomy" id="1128671"/>
    <lineage>
        <taxon>Bacteria</taxon>
        <taxon>Pseudomonadati</taxon>
        <taxon>Pseudomonadota</taxon>
        <taxon>Alphaproteobacteria</taxon>
        <taxon>Hyphomicrobiales</taxon>
        <taxon>Methylobacteriaceae</taxon>
        <taxon>Microvirga</taxon>
    </lineage>
</organism>
<dbReference type="SUPFAM" id="SSF51735">
    <property type="entry name" value="NAD(P)-binding Rossmann-fold domains"/>
    <property type="match status" value="1"/>
</dbReference>
<keyword evidence="4" id="KW-0067">ATP-binding</keyword>
<evidence type="ECO:0000313" key="7">
    <source>
        <dbReference type="Proteomes" id="UP001593940"/>
    </source>
</evidence>
<feature type="domain" description="N-acetyltransferase" evidence="5">
    <location>
        <begin position="741"/>
        <end position="895"/>
    </location>
</feature>
<dbReference type="SUPFAM" id="SSF55729">
    <property type="entry name" value="Acyl-CoA N-acyltransferases (Nat)"/>
    <property type="match status" value="1"/>
</dbReference>
<evidence type="ECO:0000259" key="5">
    <source>
        <dbReference type="PROSITE" id="PS51186"/>
    </source>
</evidence>
<dbReference type="Pfam" id="PF13302">
    <property type="entry name" value="Acetyltransf_3"/>
    <property type="match status" value="1"/>
</dbReference>
<dbReference type="InterPro" id="IPR036291">
    <property type="entry name" value="NAD(P)-bd_dom_sf"/>
</dbReference>
<evidence type="ECO:0000256" key="1">
    <source>
        <dbReference type="ARBA" id="ARBA00022532"/>
    </source>
</evidence>
<dbReference type="InterPro" id="IPR000182">
    <property type="entry name" value="GNAT_dom"/>
</dbReference>
<gene>
    <name evidence="6" type="ORF">ACETIH_07990</name>
</gene>
<sequence>MSTYRLDKMLAPRSIAVVGASPRPGSLGLTFLRNLIAGGFEGDIVSVNPHHVEIEGRSCFPSLAELPEVPDLVVVAVPPERVLGVIEEAGRVGVSVAIVATAGMGYGEGSLSEQVRIAARAHGLRIVGPNCIGVLAPRAKMNASFAAHSAKPGDLALVSQSGAIAAGLVEWAAQRNVGFSAIVSLGDKVDVDFSDCLDFFSADSGTRAILLYIESIDNAKKFMSAARAAARVKPVVVIKAGRHAQGAKAAATHTGALAGSDPVYDAAFRRAGLLRVLDLDQLFAAAETLGRQKPFPGNRLAVLTNGGGIGVLAVDRLVDLGGTLAAISEATRNSLDAILPPTWSKANPIDIIGDADPERYAGALEALLTDPENDAVLILNVPTAVAGASEAASSVVNVVKKDRARGYRQKPVFAAWIGEDPESARVFEEARIPHFTTEADAVRGFMQLVRYREAQTQLMETPDDLPHDFEPDPEAARAIVDHVMSQNRRWLDPLEVNALLKSYDIPTAPVVLATTPEEAAEAARPIIAEGGTVAVKVLSPDIVHKSDIGGVKLDLTTEEAVRRAAADIFERAARLKPGAHVTGVTVQPMVRRTKARELIMGIADDPSFGPVVLFGRGGTAVEVINDKALALPPLDLKLAHDLIARTRVSRRLKAYRDVPAADEGAIALTLVKLAQMAADIPEIRELDVNPLLADETGVIAVDARVAVAPETRKASGHPRFAVRPYPKEWERTIGLRNGKNAFVRPVRPEDEDEFRRFFEKITPEDLRLRFFAPVRDFSHTFLARLTQLDYARAIAFVAFDGETGEMMGAVRLHADANHETGEYGILLRSDLKGLGLGWELMRLMIEWAKVEGLREVEGQVLRENSTMLDMCRSLGFSIRIDPDDPELRLVTLPIASIEEPGKLAKST</sequence>
<evidence type="ECO:0000313" key="6">
    <source>
        <dbReference type="EMBL" id="MFC1456652.1"/>
    </source>
</evidence>
<keyword evidence="3" id="KW-0547">Nucleotide-binding</keyword>
<comment type="caution">
    <text evidence="6">The sequence shown here is derived from an EMBL/GenBank/DDBJ whole genome shotgun (WGS) entry which is preliminary data.</text>
</comment>
<dbReference type="PANTHER" id="PTHR43334:SF1">
    <property type="entry name" value="3-HYDROXYPROPIONATE--COA LIGASE [ADP-FORMING]"/>
    <property type="match status" value="1"/>
</dbReference>
<dbReference type="Gene3D" id="3.30.470.20">
    <property type="entry name" value="ATP-grasp fold, B domain"/>
    <property type="match status" value="1"/>
</dbReference>
<dbReference type="Pfam" id="PF13549">
    <property type="entry name" value="ATP-grasp_5"/>
    <property type="match status" value="1"/>
</dbReference>
<dbReference type="Pfam" id="PF13380">
    <property type="entry name" value="CoA_binding_2"/>
    <property type="match status" value="1"/>
</dbReference>
<dbReference type="SUPFAM" id="SSF56059">
    <property type="entry name" value="Glutathione synthetase ATP-binding domain-like"/>
    <property type="match status" value="1"/>
</dbReference>
<dbReference type="InterPro" id="IPR016102">
    <property type="entry name" value="Succinyl-CoA_synth-like"/>
</dbReference>
<dbReference type="SUPFAM" id="SSF52210">
    <property type="entry name" value="Succinyl-CoA synthetase domains"/>
    <property type="match status" value="2"/>
</dbReference>
<keyword evidence="7" id="KW-1185">Reference proteome</keyword>
<accession>A0ABV6Y5X0</accession>
<dbReference type="Gene3D" id="3.40.630.30">
    <property type="match status" value="1"/>
</dbReference>